<dbReference type="GO" id="GO:0003677">
    <property type="term" value="F:DNA binding"/>
    <property type="evidence" value="ECO:0007669"/>
    <property type="project" value="InterPro"/>
</dbReference>
<dbReference type="InterPro" id="IPR010982">
    <property type="entry name" value="Lambda_DNA-bd_dom_sf"/>
</dbReference>
<keyword evidence="3" id="KW-1185">Reference proteome</keyword>
<dbReference type="InterPro" id="IPR011990">
    <property type="entry name" value="TPR-like_helical_dom_sf"/>
</dbReference>
<dbReference type="Gene3D" id="3.40.50.300">
    <property type="entry name" value="P-loop containing nucleotide triphosphate hydrolases"/>
    <property type="match status" value="1"/>
</dbReference>
<dbReference type="Gene3D" id="1.10.260.40">
    <property type="entry name" value="lambda repressor-like DNA-binding domains"/>
    <property type="match status" value="1"/>
</dbReference>
<reference evidence="2 3" key="1">
    <citation type="submission" date="2018-01" db="EMBL/GenBank/DDBJ databases">
        <title>Draft genome sequence of Jiangella sp. GTF31.</title>
        <authorList>
            <person name="Sahin N."/>
            <person name="Ay H."/>
            <person name="Saygin H."/>
        </authorList>
    </citation>
    <scope>NUCLEOTIDE SEQUENCE [LARGE SCALE GENOMIC DNA]</scope>
    <source>
        <strain evidence="2 3">GTF31</strain>
    </source>
</reference>
<dbReference type="SMART" id="SM00530">
    <property type="entry name" value="HTH_XRE"/>
    <property type="match status" value="1"/>
</dbReference>
<dbReference type="InterPro" id="IPR001387">
    <property type="entry name" value="Cro/C1-type_HTH"/>
</dbReference>
<dbReference type="SUPFAM" id="SSF48452">
    <property type="entry name" value="TPR-like"/>
    <property type="match status" value="1"/>
</dbReference>
<dbReference type="SUPFAM" id="SSF47413">
    <property type="entry name" value="lambda repressor-like DNA-binding domains"/>
    <property type="match status" value="1"/>
</dbReference>
<dbReference type="InterPro" id="IPR019734">
    <property type="entry name" value="TPR_rpt"/>
</dbReference>
<gene>
    <name evidence="2" type="ORF">C1I92_20085</name>
</gene>
<name>A0A2W2B2V4_9ACTN</name>
<dbReference type="Pfam" id="PF13424">
    <property type="entry name" value="TPR_12"/>
    <property type="match status" value="1"/>
</dbReference>
<dbReference type="PROSITE" id="PS50943">
    <property type="entry name" value="HTH_CROC1"/>
    <property type="match status" value="1"/>
</dbReference>
<dbReference type="PANTHER" id="PTHR47691:SF3">
    <property type="entry name" value="HTH-TYPE TRANSCRIPTIONAL REGULATOR RV0890C-RELATED"/>
    <property type="match status" value="1"/>
</dbReference>
<dbReference type="AlphaFoldDB" id="A0A2W2B2V4"/>
<proteinExistence type="predicted"/>
<dbReference type="SUPFAM" id="SSF52540">
    <property type="entry name" value="P-loop containing nucleoside triphosphate hydrolases"/>
    <property type="match status" value="1"/>
</dbReference>
<dbReference type="SMART" id="SM00028">
    <property type="entry name" value="TPR"/>
    <property type="match status" value="4"/>
</dbReference>
<dbReference type="PANTHER" id="PTHR47691">
    <property type="entry name" value="REGULATOR-RELATED"/>
    <property type="match status" value="1"/>
</dbReference>
<dbReference type="GO" id="GO:0043531">
    <property type="term" value="F:ADP binding"/>
    <property type="evidence" value="ECO:0007669"/>
    <property type="project" value="InterPro"/>
</dbReference>
<comment type="caution">
    <text evidence="2">The sequence shown here is derived from an EMBL/GenBank/DDBJ whole genome shotgun (WGS) entry which is preliminary data.</text>
</comment>
<evidence type="ECO:0000313" key="2">
    <source>
        <dbReference type="EMBL" id="PZF81665.1"/>
    </source>
</evidence>
<dbReference type="CDD" id="cd00093">
    <property type="entry name" value="HTH_XRE"/>
    <property type="match status" value="1"/>
</dbReference>
<dbReference type="Proteomes" id="UP000248764">
    <property type="component" value="Unassembled WGS sequence"/>
</dbReference>
<dbReference type="InterPro" id="IPR002182">
    <property type="entry name" value="NB-ARC"/>
</dbReference>
<dbReference type="Pfam" id="PF13560">
    <property type="entry name" value="HTH_31"/>
    <property type="match status" value="1"/>
</dbReference>
<accession>A0A2W2B2V4</accession>
<dbReference type="RefSeq" id="WP_111256428.1">
    <property type="nucleotide sequence ID" value="NZ_POTW01000053.1"/>
</dbReference>
<dbReference type="PRINTS" id="PR00364">
    <property type="entry name" value="DISEASERSIST"/>
</dbReference>
<dbReference type="InterPro" id="IPR027417">
    <property type="entry name" value="P-loop_NTPase"/>
</dbReference>
<feature type="domain" description="HTH cro/C1-type" evidence="1">
    <location>
        <begin position="14"/>
        <end position="69"/>
    </location>
</feature>
<sequence length="828" mass="90443">MSASNEIDDFASLLRRHRLAAGLSQEELAEKAGLSSDAVAALERGRRRAPRPLTVRLLATALSLSDRELAEFTESLRRSPAGYPPQVQGPPLPPDTLIGRATELTELTSLLGHGGVRLVTLTGLGGVGKTRLAVAVANGVRRQFEAGVCWVPLAARPDGPEVTDAVAAAVGLRPASDAAEVDALTEHIGSRQLLVVLDNCEHVVETCAWLCTVLLQRCPRLTILATSRELLRAPGEVVRQVQPLAVPPSRAPLEEIRDADAVRMFLARAAAHGVHPRDDRLLQVSRVCRSLQGIPLAIELAAARVNVLTIEQIADELDTSSRILSGGSRTAPLRQQTIDAALDWSYQLLSAEEREFFEAVSTFSGGWTLTAAVAVFCAEQTDACHERVLDLTGRLIDKSLILVDRDAAEARYSMFSVIRQYAARRLDDGGQRTVIEQRHLRYYVELAEQAERGLGTGQQGPTLERLDIELDNLRVALGRAISRELSSESMRLAAALWRYYYLRGHYSEGRDWLESALRIARTAPDPAAPTEPAALAAASRGAGYLAFLQCEYDVAAERLEEALDLYRRLDDTAGAALTLRHLGSIARERADYDLSHDLHEQSLHLYQQLGDKSGIAWARHYLGFMSWLRLDLDRARDYSEAALVYFQQAGDAEGITWSQLNLGAVALYSDDLETAEQLLHQSLGRAQRLGYREGVGWSLNQLGVVARRQGRLERAIHLLDESLAEQQELGDRWRAASVLEALAGVAQEHENTAYAAFLLGAAAAVRDTIGAPVPLCERPGTEQTTAEVRHKLGERAFAHAWGAGQGTPLHAVADGYPPDSLSTLDAPW</sequence>
<protein>
    <submittedName>
        <fullName evidence="2">XRE family transcriptional regulator</fullName>
    </submittedName>
</protein>
<evidence type="ECO:0000259" key="1">
    <source>
        <dbReference type="PROSITE" id="PS50943"/>
    </source>
</evidence>
<dbReference type="EMBL" id="POTW01000053">
    <property type="protein sequence ID" value="PZF81665.1"/>
    <property type="molecule type" value="Genomic_DNA"/>
</dbReference>
<dbReference type="Gene3D" id="1.25.40.10">
    <property type="entry name" value="Tetratricopeptide repeat domain"/>
    <property type="match status" value="1"/>
</dbReference>
<evidence type="ECO:0000313" key="3">
    <source>
        <dbReference type="Proteomes" id="UP000248764"/>
    </source>
</evidence>
<dbReference type="Pfam" id="PF00931">
    <property type="entry name" value="NB-ARC"/>
    <property type="match status" value="1"/>
</dbReference>
<organism evidence="2 3">
    <name type="scientific">Jiangella anatolica</name>
    <dbReference type="NCBI Taxonomy" id="2670374"/>
    <lineage>
        <taxon>Bacteria</taxon>
        <taxon>Bacillati</taxon>
        <taxon>Actinomycetota</taxon>
        <taxon>Actinomycetes</taxon>
        <taxon>Jiangellales</taxon>
        <taxon>Jiangellaceae</taxon>
        <taxon>Jiangella</taxon>
    </lineage>
</organism>